<dbReference type="GO" id="GO:0004553">
    <property type="term" value="F:hydrolase activity, hydrolyzing O-glycosyl compounds"/>
    <property type="evidence" value="ECO:0007669"/>
    <property type="project" value="InterPro"/>
</dbReference>
<keyword evidence="6" id="KW-0325">Glycoprotein</keyword>
<keyword evidence="4 13" id="KW-0378">Hydrolase</keyword>
<dbReference type="InterPro" id="IPR010713">
    <property type="entry name" value="XET_C"/>
</dbReference>
<organism evidence="13 14">
    <name type="scientific">Actinidia rufa</name>
    <dbReference type="NCBI Taxonomy" id="165716"/>
    <lineage>
        <taxon>Eukaryota</taxon>
        <taxon>Viridiplantae</taxon>
        <taxon>Streptophyta</taxon>
        <taxon>Embryophyta</taxon>
        <taxon>Tracheophyta</taxon>
        <taxon>Spermatophyta</taxon>
        <taxon>Magnoliopsida</taxon>
        <taxon>eudicotyledons</taxon>
        <taxon>Gunneridae</taxon>
        <taxon>Pentapetalae</taxon>
        <taxon>asterids</taxon>
        <taxon>Ericales</taxon>
        <taxon>Actinidiaceae</taxon>
        <taxon>Actinidia</taxon>
    </lineage>
</organism>
<dbReference type="Proteomes" id="UP000585474">
    <property type="component" value="Unassembled WGS sequence"/>
</dbReference>
<sequence length="408" mass="47329">MKLFVFSLFAIVLLSSGTRTTDSSFDVNYYVTWGNNHVLSLNQGREIQLSMDNTSGAGFGSKLVYRSGFFHLRIKLPDKDSAGVVTAFYLTSHTDNHDELDFEFLGNREGRPITLQTNVFSNGQGNREQRIHLWFDPTADFHTYKIMWNQHQIVFYVDNIPIRVFKNKTDIGVIYPSQPMQIEASLWNGDSWATDGGQTKTNWSHAPFKAHFQGFNIVGCSPAHEDQQYCHSSKYWWNQDKYWKLNSKQQRQYENVRENYMTYDYCSDRPRYPNPPPECPHPTPIIHLVVLGSFCVSSQRRKTIPNPGKRANNNNNGKKREALLLISMPSLSREKMKMKLRDSRPLTVADRIKFSTQRKKKKKKKKKRTMKKMKGRGRIAKGEEYRGVFRRKVRAILGFLPPPPPFSS</sequence>
<dbReference type="GO" id="GO:0071555">
    <property type="term" value="P:cell wall organization"/>
    <property type="evidence" value="ECO:0007669"/>
    <property type="project" value="UniProtKB-ARBA"/>
</dbReference>
<feature type="chain" id="PRO_5029816075" description="xyloglucan:xyloglucosyl transferase" evidence="11">
    <location>
        <begin position="24"/>
        <end position="408"/>
    </location>
</feature>
<keyword evidence="14" id="KW-1185">Reference proteome</keyword>
<evidence type="ECO:0000256" key="1">
    <source>
        <dbReference type="ARBA" id="ARBA00012152"/>
    </source>
</evidence>
<evidence type="ECO:0000313" key="13">
    <source>
        <dbReference type="EMBL" id="GFZ20121.1"/>
    </source>
</evidence>
<evidence type="ECO:0000313" key="14">
    <source>
        <dbReference type="Proteomes" id="UP000585474"/>
    </source>
</evidence>
<keyword evidence="8" id="KW-0292">Fruit ripening</keyword>
<dbReference type="CDD" id="cd02176">
    <property type="entry name" value="GH16_XET"/>
    <property type="match status" value="1"/>
</dbReference>
<evidence type="ECO:0000256" key="11">
    <source>
        <dbReference type="SAM" id="SignalP"/>
    </source>
</evidence>
<dbReference type="AlphaFoldDB" id="A0A7J0HAY6"/>
<dbReference type="GO" id="GO:0016762">
    <property type="term" value="F:xyloglucan:xyloglucosyl transferase activity"/>
    <property type="evidence" value="ECO:0007669"/>
    <property type="project" value="UniProtKB-EC"/>
</dbReference>
<dbReference type="Pfam" id="PF06955">
    <property type="entry name" value="XET_C"/>
    <property type="match status" value="1"/>
</dbReference>
<dbReference type="PROSITE" id="PS51762">
    <property type="entry name" value="GH16_2"/>
    <property type="match status" value="1"/>
</dbReference>
<protein>
    <recommendedName>
        <fullName evidence="1">xyloglucan:xyloglucosyl transferase</fullName>
        <ecNumber evidence="1">2.4.1.207</ecNumber>
    </recommendedName>
</protein>
<dbReference type="FunFam" id="2.60.120.200:FF:000025">
    <property type="entry name" value="Xyloglucan endotransglucosylase/hydrolase"/>
    <property type="match status" value="1"/>
</dbReference>
<evidence type="ECO:0000256" key="7">
    <source>
        <dbReference type="ARBA" id="ARBA00023295"/>
    </source>
</evidence>
<evidence type="ECO:0000256" key="5">
    <source>
        <dbReference type="ARBA" id="ARBA00023157"/>
    </source>
</evidence>
<name>A0A7J0HAY6_9ERIC</name>
<feature type="signal peptide" evidence="11">
    <location>
        <begin position="1"/>
        <end position="23"/>
    </location>
</feature>
<keyword evidence="5" id="KW-1015">Disulfide bond</keyword>
<proteinExistence type="predicted"/>
<evidence type="ECO:0000256" key="4">
    <source>
        <dbReference type="ARBA" id="ARBA00022801"/>
    </source>
</evidence>
<dbReference type="GO" id="GO:0010411">
    <property type="term" value="P:xyloglucan metabolic process"/>
    <property type="evidence" value="ECO:0007669"/>
    <property type="project" value="InterPro"/>
</dbReference>
<keyword evidence="11" id="KW-0732">Signal</keyword>
<keyword evidence="2" id="KW-0328">Glycosyltransferase</keyword>
<evidence type="ECO:0000256" key="6">
    <source>
        <dbReference type="ARBA" id="ARBA00023180"/>
    </source>
</evidence>
<gene>
    <name evidence="13" type="ORF">Acr_28g0008260</name>
</gene>
<evidence type="ECO:0000259" key="12">
    <source>
        <dbReference type="PROSITE" id="PS51762"/>
    </source>
</evidence>
<dbReference type="InterPro" id="IPR000757">
    <property type="entry name" value="Beta-glucanase-like"/>
</dbReference>
<dbReference type="InterPro" id="IPR044791">
    <property type="entry name" value="Beta-glucanase/XTH"/>
</dbReference>
<feature type="region of interest" description="Disordered" evidence="10">
    <location>
        <begin position="355"/>
        <end position="383"/>
    </location>
</feature>
<feature type="domain" description="GH16" evidence="12">
    <location>
        <begin position="13"/>
        <end position="212"/>
    </location>
</feature>
<dbReference type="GO" id="GO:0009835">
    <property type="term" value="P:fruit ripening"/>
    <property type="evidence" value="ECO:0007669"/>
    <property type="project" value="UniProtKB-KW"/>
</dbReference>
<dbReference type="OrthoDB" id="4781at2759"/>
<dbReference type="GO" id="GO:0048046">
    <property type="term" value="C:apoplast"/>
    <property type="evidence" value="ECO:0007669"/>
    <property type="project" value="InterPro"/>
</dbReference>
<dbReference type="EC" id="2.4.1.207" evidence="1"/>
<dbReference type="SUPFAM" id="SSF49899">
    <property type="entry name" value="Concanavalin A-like lectins/glucanases"/>
    <property type="match status" value="1"/>
</dbReference>
<comment type="catalytic activity">
    <reaction evidence="9">
        <text>breaks a beta-(1-&gt;4) bond in the backbone of a xyloglucan and transfers the xyloglucanyl segment on to O-4 of the non-reducing terminal glucose residue of an acceptor, which can be a xyloglucan or an oligosaccharide of xyloglucan.</text>
        <dbReference type="EC" id="2.4.1.207"/>
    </reaction>
</comment>
<dbReference type="InterPro" id="IPR013320">
    <property type="entry name" value="ConA-like_dom_sf"/>
</dbReference>
<evidence type="ECO:0000256" key="9">
    <source>
        <dbReference type="ARBA" id="ARBA00034022"/>
    </source>
</evidence>
<dbReference type="Gene3D" id="2.60.120.200">
    <property type="match status" value="1"/>
</dbReference>
<keyword evidence="7" id="KW-0326">Glycosidase</keyword>
<evidence type="ECO:0000256" key="3">
    <source>
        <dbReference type="ARBA" id="ARBA00022679"/>
    </source>
</evidence>
<dbReference type="PANTHER" id="PTHR31062">
    <property type="entry name" value="XYLOGLUCAN ENDOTRANSGLUCOSYLASE/HYDROLASE PROTEIN 8-RELATED"/>
    <property type="match status" value="1"/>
</dbReference>
<evidence type="ECO:0000256" key="2">
    <source>
        <dbReference type="ARBA" id="ARBA00022676"/>
    </source>
</evidence>
<keyword evidence="3" id="KW-0808">Transferase</keyword>
<dbReference type="Pfam" id="PF00722">
    <property type="entry name" value="Glyco_hydro_16"/>
    <property type="match status" value="1"/>
</dbReference>
<accession>A0A7J0HAY6</accession>
<evidence type="ECO:0000256" key="8">
    <source>
        <dbReference type="ARBA" id="ARBA00033478"/>
    </source>
</evidence>
<comment type="caution">
    <text evidence="13">The sequence shown here is derived from an EMBL/GenBank/DDBJ whole genome shotgun (WGS) entry which is preliminary data.</text>
</comment>
<dbReference type="EMBL" id="BJWL01000028">
    <property type="protein sequence ID" value="GFZ20121.1"/>
    <property type="molecule type" value="Genomic_DNA"/>
</dbReference>
<feature type="compositionally biased region" description="Basic residues" evidence="10">
    <location>
        <begin position="356"/>
        <end position="379"/>
    </location>
</feature>
<dbReference type="GO" id="GO:0042546">
    <property type="term" value="P:cell wall biogenesis"/>
    <property type="evidence" value="ECO:0007669"/>
    <property type="project" value="InterPro"/>
</dbReference>
<evidence type="ECO:0000256" key="10">
    <source>
        <dbReference type="SAM" id="MobiDB-lite"/>
    </source>
</evidence>
<reference evidence="13 14" key="1">
    <citation type="submission" date="2019-07" db="EMBL/GenBank/DDBJ databases">
        <title>De Novo Assembly of kiwifruit Actinidia rufa.</title>
        <authorList>
            <person name="Sugita-Konishi S."/>
            <person name="Sato K."/>
            <person name="Mori E."/>
            <person name="Abe Y."/>
            <person name="Kisaki G."/>
            <person name="Hamano K."/>
            <person name="Suezawa K."/>
            <person name="Otani M."/>
            <person name="Fukuda T."/>
            <person name="Manabe T."/>
            <person name="Gomi K."/>
            <person name="Tabuchi M."/>
            <person name="Akimitsu K."/>
            <person name="Kataoka I."/>
        </authorList>
    </citation>
    <scope>NUCLEOTIDE SEQUENCE [LARGE SCALE GENOMIC DNA]</scope>
    <source>
        <strain evidence="14">cv. Fuchu</strain>
    </source>
</reference>
<dbReference type="InterPro" id="IPR016455">
    <property type="entry name" value="XTH"/>
</dbReference>